<sequence length="491" mass="56125">MTVYFINEGLSELASGIEKAQIYRATLFRAHNVQFKLLTSNFLPNLHSTLATFNLVDAESVNLFDYFQHALLVKSTIIKPEDADFGVDVMLKQNTDTEYFATVKDQLVGRIQVNAMGHVERLEYFDGFGNLYRTTTYDSRGFKSMSQLYSPDNQVEVEIWYDMTGRIAIEKTFSRTTHGNQIETWKIDNLLFHNFAEVRGYFYNCLNAVGENMFIMNRTNGSEWQLAKLERPAYIILMLHNHHSSDDQDPTAEILNDNYEWSLANMDQWNCVVSATPQQTLDVSIRWKNVTKYFTVPVGVIQDDALQQVHIPMKQRQTHSMLVTARVAAEKGINKMIQALAIARQSIPDLTLDIYGYVDDTNNHLAMNLIEKSLPDLDDQSAVTFHDFTPDVPSLHEQYQVYLVYSRMEGFNLALMEALSSGMVGLTNHVNYGPTELIKSGQNGAITEYDDVAQYAAKMVELFQNSDQLQEMSENAYRLSNRYSSANVWRA</sequence>
<organism evidence="4 5">
    <name type="scientific">Paucilactobacillus wasatchensis</name>
    <dbReference type="NCBI Taxonomy" id="1335616"/>
    <lineage>
        <taxon>Bacteria</taxon>
        <taxon>Bacillati</taxon>
        <taxon>Bacillota</taxon>
        <taxon>Bacilli</taxon>
        <taxon>Lactobacillales</taxon>
        <taxon>Lactobacillaceae</taxon>
        <taxon>Paucilactobacillus</taxon>
    </lineage>
</organism>
<keyword evidence="1 4" id="KW-0328">Glycosyltransferase</keyword>
<dbReference type="OrthoDB" id="570545at2"/>
<evidence type="ECO:0000313" key="4">
    <source>
        <dbReference type="EMBL" id="KIS02674.1"/>
    </source>
</evidence>
<proteinExistence type="predicted"/>
<dbReference type="PANTHER" id="PTHR12526">
    <property type="entry name" value="GLYCOSYLTRANSFERASE"/>
    <property type="match status" value="1"/>
</dbReference>
<dbReference type="Pfam" id="PF00534">
    <property type="entry name" value="Glycos_transf_1"/>
    <property type="match status" value="1"/>
</dbReference>
<feature type="domain" description="Glycosyl transferase family 1" evidence="3">
    <location>
        <begin position="321"/>
        <end position="478"/>
    </location>
</feature>
<evidence type="ECO:0000259" key="3">
    <source>
        <dbReference type="Pfam" id="PF00534"/>
    </source>
</evidence>
<protein>
    <submittedName>
        <fullName evidence="4">Poly(Glycerol-phosphate) alpha-glucosyltransferase</fullName>
        <ecNumber evidence="4">2.4.1.52</ecNumber>
    </submittedName>
</protein>
<reference evidence="4 5" key="1">
    <citation type="submission" date="2013-08" db="EMBL/GenBank/DDBJ databases">
        <title>Lactobacillus wasatchii sp. WDC04, a late gas producing bacteria isolated from aged chedder cheese.</title>
        <authorList>
            <person name="Oberg C.J."/>
            <person name="Culumber M."/>
            <person name="McMahon D.J."/>
            <person name="Broadbent J.R."/>
            <person name="Oberg T.S."/>
            <person name="Ortaki F."/>
        </authorList>
    </citation>
    <scope>NUCLEOTIDE SEQUENCE [LARGE SCALE GENOMIC DNA]</scope>
    <source>
        <strain evidence="4 5">WDC04</strain>
    </source>
</reference>
<dbReference type="EMBL" id="AWTT01000058">
    <property type="protein sequence ID" value="KIS02674.1"/>
    <property type="molecule type" value="Genomic_DNA"/>
</dbReference>
<dbReference type="Gene3D" id="3.40.50.2000">
    <property type="entry name" value="Glycogen Phosphorylase B"/>
    <property type="match status" value="3"/>
</dbReference>
<evidence type="ECO:0000256" key="2">
    <source>
        <dbReference type="ARBA" id="ARBA00022679"/>
    </source>
</evidence>
<keyword evidence="2 4" id="KW-0808">Transferase</keyword>
<dbReference type="RefSeq" id="WP_044011437.1">
    <property type="nucleotide sequence ID" value="NZ_AWTT01000058.1"/>
</dbReference>
<gene>
    <name evidence="4" type="ORF">WDC_1747</name>
</gene>
<evidence type="ECO:0000313" key="5">
    <source>
        <dbReference type="Proteomes" id="UP000032279"/>
    </source>
</evidence>
<accession>A0A0D0YTS8</accession>
<dbReference type="EC" id="2.4.1.52" evidence="4"/>
<comment type="caution">
    <text evidence="4">The sequence shown here is derived from an EMBL/GenBank/DDBJ whole genome shotgun (WGS) entry which is preliminary data.</text>
</comment>
<dbReference type="AlphaFoldDB" id="A0A0D0YTS8"/>
<dbReference type="PATRIC" id="fig|1335616.4.peg.1756"/>
<dbReference type="SUPFAM" id="SSF53756">
    <property type="entry name" value="UDP-Glycosyltransferase/glycogen phosphorylase"/>
    <property type="match status" value="1"/>
</dbReference>
<dbReference type="InterPro" id="IPR001296">
    <property type="entry name" value="Glyco_trans_1"/>
</dbReference>
<dbReference type="STRING" id="1335616.WDC_1747"/>
<name>A0A0D0YTS8_9LACO</name>
<dbReference type="PANTHER" id="PTHR12526:SF629">
    <property type="entry name" value="TEICHURONIC ACID BIOSYNTHESIS GLYCOSYLTRANSFERASE TUAH-RELATED"/>
    <property type="match status" value="1"/>
</dbReference>
<dbReference type="GO" id="GO:0047265">
    <property type="term" value="F:poly(glycerol-phosphate) alpha-glucosyltransferase activity"/>
    <property type="evidence" value="ECO:0007669"/>
    <property type="project" value="UniProtKB-EC"/>
</dbReference>
<evidence type="ECO:0000256" key="1">
    <source>
        <dbReference type="ARBA" id="ARBA00022676"/>
    </source>
</evidence>
<dbReference type="Proteomes" id="UP000032279">
    <property type="component" value="Unassembled WGS sequence"/>
</dbReference>
<keyword evidence="5" id="KW-1185">Reference proteome</keyword>